<evidence type="ECO:0000256" key="1">
    <source>
        <dbReference type="ARBA" id="ARBA00006464"/>
    </source>
</evidence>
<dbReference type="Gene3D" id="3.90.550.10">
    <property type="entry name" value="Spore Coat Polysaccharide Biosynthesis Protein SpsA, Chain A"/>
    <property type="match status" value="1"/>
</dbReference>
<proteinExistence type="inferred from homology"/>
<evidence type="ECO:0000313" key="4">
    <source>
        <dbReference type="EMBL" id="UTV26736.1"/>
    </source>
</evidence>
<evidence type="ECO:0000313" key="5">
    <source>
        <dbReference type="Proteomes" id="UP001057998"/>
    </source>
</evidence>
<sequence length="605" mass="67623">MAWVWGTFFLLAGLIAYHHLLYLPVMILLSRWRSRQGHSETAAAPPSADGDWPQVALVMCAYNESDYIEAKLANLISLDYPAGKLHLYIACDGCADDTADKIRHWQPKLDVARIRLTLIDAPDNRGKLYRLNQLMTRVRDAEGAAPFTALTDISALISIDALKQSVTAFADPKVGALTSQYLLASPQPGEAQYWAWQNQIRRSESALGNVMGGSGAFYIMRTALFHPLPADTINDDFMLPMSIIAQGYQVQLNQKINSVEIAPTSDPQDQRRRERIGAGNLQQLIRCRFLLRPSLLSSAWLFFSGKGLRTLMPFILILFLLLSVVLTATGSPFAAVMLAGQLLGYGLAMLPNIGLRNGVLVKLNYLVRGYLASLLGMLAYLRGQYRQGWQPSSALHQYQSLATRVFKRTSDVLLSIIGLLLTLPLWPLIALAIKLETPGPVFFRQLRVGQIHHHRVELFHMIKFRSMGQYAEQETGAVWATRRDPRVTRVGKFLRKTRLDELPQFINVIKGDMALIGPRPERPEFCGGLQNALPFYAERTAGLKPGITGLAQVNNGYDESLDDVKNKLLWDHAYSTALSSPFQWLRMDVHIIGKTLWIMVAGRGQ</sequence>
<protein>
    <submittedName>
        <fullName evidence="4">Sugar transferase</fullName>
    </submittedName>
</protein>
<feature type="domain" description="Bacterial sugar transferase" evidence="3">
    <location>
        <begin position="407"/>
        <end position="600"/>
    </location>
</feature>
<accession>A0ABY5GC11</accession>
<dbReference type="SUPFAM" id="SSF53448">
    <property type="entry name" value="Nucleotide-diphospho-sugar transferases"/>
    <property type="match status" value="1"/>
</dbReference>
<keyword evidence="2" id="KW-0812">Transmembrane</keyword>
<dbReference type="InterPro" id="IPR003362">
    <property type="entry name" value="Bact_transf"/>
</dbReference>
<evidence type="ECO:0000259" key="3">
    <source>
        <dbReference type="Pfam" id="PF02397"/>
    </source>
</evidence>
<keyword evidence="2" id="KW-1133">Transmembrane helix</keyword>
<organism evidence="4 5">
    <name type="scientific">Photobacterium atrarenae</name>
    <dbReference type="NCBI Taxonomy" id="865757"/>
    <lineage>
        <taxon>Bacteria</taxon>
        <taxon>Pseudomonadati</taxon>
        <taxon>Pseudomonadota</taxon>
        <taxon>Gammaproteobacteria</taxon>
        <taxon>Vibrionales</taxon>
        <taxon>Vibrionaceae</taxon>
        <taxon>Photobacterium</taxon>
    </lineage>
</organism>
<dbReference type="PANTHER" id="PTHR30576">
    <property type="entry name" value="COLANIC BIOSYNTHESIS UDP-GLUCOSE LIPID CARRIER TRANSFERASE"/>
    <property type="match status" value="1"/>
</dbReference>
<feature type="transmembrane region" description="Helical" evidence="2">
    <location>
        <begin position="412"/>
        <end position="433"/>
    </location>
</feature>
<gene>
    <name evidence="4" type="ORF">NNL38_10245</name>
</gene>
<keyword evidence="2" id="KW-0472">Membrane</keyword>
<name>A0ABY5GC11_9GAMM</name>
<feature type="transmembrane region" description="Helical" evidence="2">
    <location>
        <begin position="314"/>
        <end position="343"/>
    </location>
</feature>
<dbReference type="CDD" id="cd06439">
    <property type="entry name" value="CESA_like_1"/>
    <property type="match status" value="1"/>
</dbReference>
<feature type="transmembrane region" description="Helical" evidence="2">
    <location>
        <begin position="6"/>
        <end position="29"/>
    </location>
</feature>
<reference evidence="4" key="1">
    <citation type="submission" date="2022-07" db="EMBL/GenBank/DDBJ databases">
        <title>Genome sequencing of Photobacterium atrarenae GJH2-4.</title>
        <authorList>
            <person name="Park S.-J."/>
        </authorList>
    </citation>
    <scope>NUCLEOTIDE SEQUENCE</scope>
    <source>
        <strain evidence="4">GJH2-4</strain>
    </source>
</reference>
<dbReference type="RefSeq" id="WP_255387944.1">
    <property type="nucleotide sequence ID" value="NZ_CP101508.1"/>
</dbReference>
<dbReference type="Proteomes" id="UP001057998">
    <property type="component" value="Chromosome 1"/>
</dbReference>
<dbReference type="InterPro" id="IPR029044">
    <property type="entry name" value="Nucleotide-diphossugar_trans"/>
</dbReference>
<dbReference type="EMBL" id="CP101508">
    <property type="protein sequence ID" value="UTV26736.1"/>
    <property type="molecule type" value="Genomic_DNA"/>
</dbReference>
<dbReference type="Pfam" id="PF13641">
    <property type="entry name" value="Glyco_tranf_2_3"/>
    <property type="match status" value="1"/>
</dbReference>
<evidence type="ECO:0000256" key="2">
    <source>
        <dbReference type="SAM" id="Phobius"/>
    </source>
</evidence>
<dbReference type="Pfam" id="PF02397">
    <property type="entry name" value="Bac_transf"/>
    <property type="match status" value="1"/>
</dbReference>
<comment type="similarity">
    <text evidence="1">Belongs to the bacterial sugar transferase family.</text>
</comment>
<dbReference type="PANTHER" id="PTHR30576:SF0">
    <property type="entry name" value="UNDECAPRENYL-PHOSPHATE N-ACETYLGALACTOSAMINYL 1-PHOSPHATE TRANSFERASE-RELATED"/>
    <property type="match status" value="1"/>
</dbReference>
<keyword evidence="4" id="KW-0808">Transferase</keyword>
<keyword evidence="5" id="KW-1185">Reference proteome</keyword>
<dbReference type="GO" id="GO:0016740">
    <property type="term" value="F:transferase activity"/>
    <property type="evidence" value="ECO:0007669"/>
    <property type="project" value="UniProtKB-KW"/>
</dbReference>